<evidence type="ECO:0000256" key="2">
    <source>
        <dbReference type="SAM" id="SignalP"/>
    </source>
</evidence>
<name>A0ABY4CDQ2_9BACL</name>
<dbReference type="EMBL" id="CP089291">
    <property type="protein sequence ID" value="UOF88661.1"/>
    <property type="molecule type" value="Genomic_DNA"/>
</dbReference>
<accession>A0ABY4CDQ2</accession>
<feature type="compositionally biased region" description="Polar residues" evidence="1">
    <location>
        <begin position="108"/>
        <end position="146"/>
    </location>
</feature>
<organism evidence="3 4">
    <name type="scientific">Fodinisporobacter ferrooxydans</name>
    <dbReference type="NCBI Taxonomy" id="2901836"/>
    <lineage>
        <taxon>Bacteria</taxon>
        <taxon>Bacillati</taxon>
        <taxon>Bacillota</taxon>
        <taxon>Bacilli</taxon>
        <taxon>Bacillales</taxon>
        <taxon>Alicyclobacillaceae</taxon>
        <taxon>Fodinisporobacter</taxon>
    </lineage>
</organism>
<keyword evidence="2" id="KW-0732">Signal</keyword>
<feature type="signal peptide" evidence="2">
    <location>
        <begin position="1"/>
        <end position="20"/>
    </location>
</feature>
<reference evidence="3" key="1">
    <citation type="submission" date="2021-12" db="EMBL/GenBank/DDBJ databases">
        <title>Alicyclobacillaceae gen. nov., sp. nov., isolated from chalcocite enrichment system.</title>
        <authorList>
            <person name="Jiang Z."/>
        </authorList>
    </citation>
    <scope>NUCLEOTIDE SEQUENCE</scope>
    <source>
        <strain evidence="3">MYW30-H2</strain>
    </source>
</reference>
<proteinExistence type="predicted"/>
<feature type="compositionally biased region" description="Low complexity" evidence="1">
    <location>
        <begin position="51"/>
        <end position="72"/>
    </location>
</feature>
<gene>
    <name evidence="3" type="ORF">LSG31_11930</name>
</gene>
<feature type="chain" id="PRO_5046288675" evidence="2">
    <location>
        <begin position="21"/>
        <end position="166"/>
    </location>
</feature>
<sequence>MNKKVFINWAVRLSSVAAVAIIAGNLGTQGAAASAHGFGNANHQQALRQNLKNNQSSPSSSANGQSVSSSKNDSASIGSSSDNQVNDNSNTTGNDSTSLNNSNDPSVAQANSGGQSNDPSVAQSTINGQSNDPSSVSSGVYNQQASGNGGFYPSGGYRSHTRTRAS</sequence>
<evidence type="ECO:0000313" key="4">
    <source>
        <dbReference type="Proteomes" id="UP000830167"/>
    </source>
</evidence>
<dbReference type="RefSeq" id="WP_347435338.1">
    <property type="nucleotide sequence ID" value="NZ_CP089291.1"/>
</dbReference>
<protein>
    <submittedName>
        <fullName evidence="3">Uncharacterized protein</fullName>
    </submittedName>
</protein>
<evidence type="ECO:0000313" key="3">
    <source>
        <dbReference type="EMBL" id="UOF88661.1"/>
    </source>
</evidence>
<evidence type="ECO:0000256" key="1">
    <source>
        <dbReference type="SAM" id="MobiDB-lite"/>
    </source>
</evidence>
<dbReference type="Proteomes" id="UP000830167">
    <property type="component" value="Chromosome"/>
</dbReference>
<feature type="compositionally biased region" description="Low complexity" evidence="1">
    <location>
        <begin position="79"/>
        <end position="106"/>
    </location>
</feature>
<keyword evidence="4" id="KW-1185">Reference proteome</keyword>
<feature type="region of interest" description="Disordered" evidence="1">
    <location>
        <begin position="51"/>
        <end position="166"/>
    </location>
</feature>